<dbReference type="InterPro" id="IPR036188">
    <property type="entry name" value="FAD/NAD-bd_sf"/>
</dbReference>
<keyword evidence="4" id="KW-0521">NADP</keyword>
<dbReference type="RefSeq" id="WP_264207718.1">
    <property type="nucleotide sequence ID" value="NZ_JAOZEW010000021.1"/>
</dbReference>
<sequence>MKERYDVVIVGSGLGGLVSAIILAKEGYSVCVLEKNNQFGGNLQTFVREKTIFDTGIHYIGGLSEGQNLYKYFKYLGIMDNLKLKKMDEDGFDIISFEDQNKEYPHAQGYENFVNQLLKHFPEEKEAIENYCEKVKATCDSFPLYNLRWEGKYDSEILTLNAKQTIDEITDNKQLRAVLAGSNFLYAGIQDKSPFYVHALSVNSYIQSSWRCINGGSQITKQLIKQLKKYGGEVHKYKEVTRFNVENNNVTSVKMKDETEVSATYFISNIEPKTTLKMVGEENFRKSFYSRIQSLEGVISAFSLYIVFKPKTFKYINHNYYHFKDSNEVWTAHEYNENSWPKAYMASMNASKKEEEWADGMTFITYMKFDDLLPWANTFNTTAEKNDRGESYEEFKSRKATKFLNEIEIKFPGIKECIQSIHTSTPLSYRDYIGGHNGNMYGYIKDSNNPMKSFIASKTKLNNLYLTGQSINMHGVLGVTIGAVVTCSEIVGKEYLVTKINQATE</sequence>
<dbReference type="PANTHER" id="PTHR46091:SF3">
    <property type="entry name" value="AMINE OXIDASE DOMAIN-CONTAINING PROTEIN"/>
    <property type="match status" value="1"/>
</dbReference>
<reference evidence="6" key="1">
    <citation type="submission" date="2022-10" db="EMBL/GenBank/DDBJ databases">
        <title>Two novel species of Flavobacterium.</title>
        <authorList>
            <person name="Liu Q."/>
            <person name="Xin Y.-H."/>
        </authorList>
    </citation>
    <scope>NUCLEOTIDE SEQUENCE</scope>
    <source>
        <strain evidence="6">LS1R49</strain>
    </source>
</reference>
<accession>A0A9X2ZFD0</accession>
<evidence type="ECO:0000256" key="5">
    <source>
        <dbReference type="ARBA" id="ARBA00023027"/>
    </source>
</evidence>
<evidence type="ECO:0000256" key="2">
    <source>
        <dbReference type="ARBA" id="ARBA00022729"/>
    </source>
</evidence>
<protein>
    <submittedName>
        <fullName evidence="6">NAD(P)/FAD-dependent oxidoreductase</fullName>
    </submittedName>
</protein>
<evidence type="ECO:0000256" key="3">
    <source>
        <dbReference type="ARBA" id="ARBA00022827"/>
    </source>
</evidence>
<gene>
    <name evidence="6" type="ORF">OIU83_18355</name>
</gene>
<name>A0A9X2ZFD0_9FLAO</name>
<dbReference type="Proteomes" id="UP001151079">
    <property type="component" value="Unassembled WGS sequence"/>
</dbReference>
<keyword evidence="1" id="KW-0285">Flavoprotein</keyword>
<keyword evidence="7" id="KW-1185">Reference proteome</keyword>
<evidence type="ECO:0000256" key="1">
    <source>
        <dbReference type="ARBA" id="ARBA00022630"/>
    </source>
</evidence>
<keyword evidence="3" id="KW-0274">FAD</keyword>
<dbReference type="AlphaFoldDB" id="A0A9X2ZFD0"/>
<dbReference type="PANTHER" id="PTHR46091">
    <property type="entry name" value="BLR7054 PROTEIN"/>
    <property type="match status" value="1"/>
</dbReference>
<comment type="caution">
    <text evidence="6">The sequence shown here is derived from an EMBL/GenBank/DDBJ whole genome shotgun (WGS) entry which is preliminary data.</text>
</comment>
<evidence type="ECO:0000313" key="7">
    <source>
        <dbReference type="Proteomes" id="UP001151079"/>
    </source>
</evidence>
<evidence type="ECO:0000256" key="4">
    <source>
        <dbReference type="ARBA" id="ARBA00022857"/>
    </source>
</evidence>
<dbReference type="Gene3D" id="3.50.50.60">
    <property type="entry name" value="FAD/NAD(P)-binding domain"/>
    <property type="match status" value="2"/>
</dbReference>
<dbReference type="InterPro" id="IPR052206">
    <property type="entry name" value="Retinol_saturase"/>
</dbReference>
<keyword evidence="5" id="KW-0520">NAD</keyword>
<dbReference type="PRINTS" id="PR00411">
    <property type="entry name" value="PNDRDTASEI"/>
</dbReference>
<evidence type="ECO:0000313" key="6">
    <source>
        <dbReference type="EMBL" id="MCV9929630.1"/>
    </source>
</evidence>
<proteinExistence type="predicted"/>
<organism evidence="6 7">
    <name type="scientific">Flavobacterium shii</name>
    <dbReference type="NCBI Taxonomy" id="2987687"/>
    <lineage>
        <taxon>Bacteria</taxon>
        <taxon>Pseudomonadati</taxon>
        <taxon>Bacteroidota</taxon>
        <taxon>Flavobacteriia</taxon>
        <taxon>Flavobacteriales</taxon>
        <taxon>Flavobacteriaceae</taxon>
        <taxon>Flavobacterium</taxon>
    </lineage>
</organism>
<dbReference type="SUPFAM" id="SSF51905">
    <property type="entry name" value="FAD/NAD(P)-binding domain"/>
    <property type="match status" value="1"/>
</dbReference>
<dbReference type="EMBL" id="JAOZEW010000021">
    <property type="protein sequence ID" value="MCV9929630.1"/>
    <property type="molecule type" value="Genomic_DNA"/>
</dbReference>
<dbReference type="Pfam" id="PF13450">
    <property type="entry name" value="NAD_binding_8"/>
    <property type="match status" value="1"/>
</dbReference>
<keyword evidence="2" id="KW-0732">Signal</keyword>